<accession>A0A2P6MMY3</accession>
<comment type="caution">
    <text evidence="1">The sequence shown here is derived from an EMBL/GenBank/DDBJ whole genome shotgun (WGS) entry which is preliminary data.</text>
</comment>
<organism evidence="1 2">
    <name type="scientific">Planoprotostelium fungivorum</name>
    <dbReference type="NCBI Taxonomy" id="1890364"/>
    <lineage>
        <taxon>Eukaryota</taxon>
        <taxon>Amoebozoa</taxon>
        <taxon>Evosea</taxon>
        <taxon>Variosea</taxon>
        <taxon>Cavosteliida</taxon>
        <taxon>Cavosteliaceae</taxon>
        <taxon>Planoprotostelium</taxon>
    </lineage>
</organism>
<proteinExistence type="predicted"/>
<dbReference type="Proteomes" id="UP000241769">
    <property type="component" value="Unassembled WGS sequence"/>
</dbReference>
<protein>
    <submittedName>
        <fullName evidence="1">Uncharacterized protein</fullName>
    </submittedName>
</protein>
<name>A0A2P6MMY3_9EUKA</name>
<dbReference type="EMBL" id="MDYQ01000679">
    <property type="protein sequence ID" value="PRP73074.1"/>
    <property type="molecule type" value="Genomic_DNA"/>
</dbReference>
<gene>
    <name evidence="1" type="ORF">PROFUN_16784</name>
</gene>
<evidence type="ECO:0000313" key="1">
    <source>
        <dbReference type="EMBL" id="PRP73074.1"/>
    </source>
</evidence>
<sequence>MTTVKNVPAKLYYKQKHDQYKQLLDTKLRQDVSQGSYNNVIQDYHAGCTRGELCTKYKLSYLKLKIILRDEQSSKIPSADVADIKLRLQNKLTTKKEIMGLYKISYRALNCLLSEPTVSGVAMKNIPAKLYYKQKYGLYKQLLDTKLRQDVSQGSYNNVIQDYHAGCIRGELCTKYKLSYLKLKIILRDEQSSKIPSADVTDIKLRLQNKLTTKKEIMRLYKISYRALNHLLSEPTVSGVANQFGTVDFVFAESLLCCSEFQKLLGYFCHSDICNNYVTEVLIAYELSYLKLKIILRDEQSSKIPSADVADIKLRLQNKLTTKKEIMGLYKISYRALNCLLSEPTVSGVANQFGTVDFVFAESLLCCSEFQKLLGYFCHSDIYNN</sequence>
<dbReference type="AlphaFoldDB" id="A0A2P6MMY3"/>
<evidence type="ECO:0000313" key="2">
    <source>
        <dbReference type="Proteomes" id="UP000241769"/>
    </source>
</evidence>
<dbReference type="InParanoid" id="A0A2P6MMY3"/>
<reference evidence="1 2" key="1">
    <citation type="journal article" date="2018" name="Genome Biol. Evol.">
        <title>Multiple Roots of Fruiting Body Formation in Amoebozoa.</title>
        <authorList>
            <person name="Hillmann F."/>
            <person name="Forbes G."/>
            <person name="Novohradska S."/>
            <person name="Ferling I."/>
            <person name="Riege K."/>
            <person name="Groth M."/>
            <person name="Westermann M."/>
            <person name="Marz M."/>
            <person name="Spaller T."/>
            <person name="Winckler T."/>
            <person name="Schaap P."/>
            <person name="Glockner G."/>
        </authorList>
    </citation>
    <scope>NUCLEOTIDE SEQUENCE [LARGE SCALE GENOMIC DNA]</scope>
    <source>
        <strain evidence="1 2">Jena</strain>
    </source>
</reference>
<keyword evidence="2" id="KW-1185">Reference proteome</keyword>